<dbReference type="Pfam" id="PF03666">
    <property type="entry name" value="NPR3"/>
    <property type="match status" value="1"/>
</dbReference>
<keyword evidence="1" id="KW-0469">Meiosis</keyword>
<evidence type="ECO:0000313" key="3">
    <source>
        <dbReference type="EMBL" id="KAJ1970056.1"/>
    </source>
</evidence>
<accession>A0A9W8B1U5</accession>
<dbReference type="PANTHER" id="PTHR13153">
    <property type="entry name" value="CGTHBA PROTEIN -14 GENE PROTEIN"/>
    <property type="match status" value="1"/>
</dbReference>
<feature type="region of interest" description="Disordered" evidence="2">
    <location>
        <begin position="32"/>
        <end position="68"/>
    </location>
</feature>
<evidence type="ECO:0000256" key="2">
    <source>
        <dbReference type="SAM" id="MobiDB-lite"/>
    </source>
</evidence>
<dbReference type="OrthoDB" id="18648at2759"/>
<dbReference type="InterPro" id="IPR005365">
    <property type="entry name" value="Npr3"/>
</dbReference>
<gene>
    <name evidence="3" type="primary">npr3</name>
    <name evidence="3" type="ORF">IWQ62_000216</name>
</gene>
<dbReference type="PANTHER" id="PTHR13153:SF5">
    <property type="entry name" value="GATOR COMPLEX PROTEIN NPRL3"/>
    <property type="match status" value="1"/>
</dbReference>
<keyword evidence="4" id="KW-1185">Reference proteome</keyword>
<feature type="region of interest" description="Disordered" evidence="2">
    <location>
        <begin position="593"/>
        <end position="629"/>
    </location>
</feature>
<dbReference type="GO" id="GO:0038202">
    <property type="term" value="P:TORC1 signaling"/>
    <property type="evidence" value="ECO:0007669"/>
    <property type="project" value="TreeGrafter"/>
</dbReference>
<comment type="function">
    <text evidence="1">Mediates inactivation of the TORC1 complex in response to amino acid starvation. Required for meiotic nuclear division.</text>
</comment>
<feature type="compositionally biased region" description="Polar residues" evidence="2">
    <location>
        <begin position="37"/>
        <end position="46"/>
    </location>
</feature>
<name>A0A9W8B1U5_9FUNG</name>
<comment type="subcellular location">
    <subcellularLocation>
        <location evidence="1">Vacuole membrane</location>
        <topology evidence="1">Peripheral membrane protein</topology>
    </subcellularLocation>
</comment>
<dbReference type="Proteomes" id="UP001150925">
    <property type="component" value="Unassembled WGS sequence"/>
</dbReference>
<comment type="similarity">
    <text evidence="1">Belongs to the NPR3 family.</text>
</comment>
<feature type="region of interest" description="Disordered" evidence="2">
    <location>
        <begin position="228"/>
        <end position="264"/>
    </location>
</feature>
<feature type="compositionally biased region" description="Polar residues" evidence="2">
    <location>
        <begin position="602"/>
        <end position="612"/>
    </location>
</feature>
<dbReference type="EMBL" id="JANBPY010000007">
    <property type="protein sequence ID" value="KAJ1970056.1"/>
    <property type="molecule type" value="Genomic_DNA"/>
</dbReference>
<dbReference type="GO" id="GO:0034198">
    <property type="term" value="P:cellular response to amino acid starvation"/>
    <property type="evidence" value="ECO:0007669"/>
    <property type="project" value="TreeGrafter"/>
</dbReference>
<dbReference type="GO" id="GO:1990130">
    <property type="term" value="C:GATOR1 complex"/>
    <property type="evidence" value="ECO:0007669"/>
    <property type="project" value="TreeGrafter"/>
</dbReference>
<dbReference type="GO" id="GO:1904262">
    <property type="term" value="P:negative regulation of TORC1 signaling"/>
    <property type="evidence" value="ECO:0007669"/>
    <property type="project" value="TreeGrafter"/>
</dbReference>
<feature type="compositionally biased region" description="Polar residues" evidence="2">
    <location>
        <begin position="249"/>
        <end position="263"/>
    </location>
</feature>
<evidence type="ECO:0000256" key="1">
    <source>
        <dbReference type="RuleBase" id="RU368069"/>
    </source>
</evidence>
<reference evidence="3" key="1">
    <citation type="submission" date="2022-07" db="EMBL/GenBank/DDBJ databases">
        <title>Phylogenomic reconstructions and comparative analyses of Kickxellomycotina fungi.</title>
        <authorList>
            <person name="Reynolds N.K."/>
            <person name="Stajich J.E."/>
            <person name="Barry K."/>
            <person name="Grigoriev I.V."/>
            <person name="Crous P."/>
            <person name="Smith M.E."/>
        </authorList>
    </citation>
    <scope>NUCLEOTIDE SEQUENCE</scope>
    <source>
        <strain evidence="3">RSA 1196</strain>
    </source>
</reference>
<dbReference type="GO" id="GO:0010508">
    <property type="term" value="P:positive regulation of autophagy"/>
    <property type="evidence" value="ECO:0007669"/>
    <property type="project" value="TreeGrafter"/>
</dbReference>
<organism evidence="3 4">
    <name type="scientific">Dispira parvispora</name>
    <dbReference type="NCBI Taxonomy" id="1520584"/>
    <lineage>
        <taxon>Eukaryota</taxon>
        <taxon>Fungi</taxon>
        <taxon>Fungi incertae sedis</taxon>
        <taxon>Zoopagomycota</taxon>
        <taxon>Kickxellomycotina</taxon>
        <taxon>Dimargaritomycetes</taxon>
        <taxon>Dimargaritales</taxon>
        <taxon>Dimargaritaceae</taxon>
        <taxon>Dispira</taxon>
    </lineage>
</organism>
<dbReference type="AlphaFoldDB" id="A0A9W8B1U5"/>
<evidence type="ECO:0000313" key="4">
    <source>
        <dbReference type="Proteomes" id="UP001150925"/>
    </source>
</evidence>
<sequence length="693" mass="78930">MPNLLSVVLITESSRGRQVVFRYPLNPLQQKRCRNSDAATPSSCPPGTQLPIGGTTSRSDHHTRHPTELVTDRPVGYVISNDQVRPRERDQSSTIPNTGYAFTDELRGLQYYSPGLDYRSLVEGSSAIPEPVPVDPGEAGLRMSTENWSTHSGLPLSNKAILTFIARTAALCNQRFQFLVDDLLFLSQPLLFRQKVNRNDEDLVTGNSCTVDRTSVLPNHALCARFRHKTRDAPSKPDTGQCRRRPSATGHSNRTSPSQSATSLPHLFDYETSDSEGESNFVVPSDQYQETMFHMMFVLDMSTPSQEKEVNLIYDHVIAKLCTVLKFAQKVRHYVTNELHILTGVLESATASGVTYREWQEMAYAQSSLARTIVQVYDAVCYGWTIPLAIDDRFHITLQVPKLKENVWQEMPDEELKHRLASYPYIQPHQILLPLEEPKQMLQSLPPDANLTIALLISELPNRRALGDLHSVIDCSLAQMYRLAAHMIYWNKCKVINKPKLGCEYIVSPNADLSQLSNYNDEFSRRFPKIDLVDFLASFSTPKSYFKHIQNRDNAERIMYFGALEFLLSHGLVTEIHTYVYAKTPSHIKPVFPWDQPPAVTETPTKQDSTTEVARPSDQEAPDSSSSPVNLEEWLRDIDDKLSGRKLRFSDLFKYLDGKHSTYEIHYLLQMPFRELKSTLKQYRTHILSFKHH</sequence>
<dbReference type="GO" id="GO:0051321">
    <property type="term" value="P:meiotic cell cycle"/>
    <property type="evidence" value="ECO:0007669"/>
    <property type="project" value="UniProtKB-UniRule"/>
</dbReference>
<dbReference type="GO" id="GO:0005774">
    <property type="term" value="C:vacuolar membrane"/>
    <property type="evidence" value="ECO:0007669"/>
    <property type="project" value="UniProtKB-SubCell"/>
</dbReference>
<keyword evidence="1" id="KW-0732">Signal</keyword>
<proteinExistence type="inferred from homology"/>
<comment type="caution">
    <text evidence="3">The sequence shown here is derived from an EMBL/GenBank/DDBJ whole genome shotgun (WGS) entry which is preliminary data.</text>
</comment>
<protein>
    <recommendedName>
        <fullName evidence="1">Nitrogen permease regulator 3</fullName>
    </recommendedName>
    <alternativeName>
        <fullName evidence="1">Required for meiotic nuclear division protein 11</fullName>
    </alternativeName>
</protein>